<organism evidence="2 3">
    <name type="scientific">Amniculicola lignicola CBS 123094</name>
    <dbReference type="NCBI Taxonomy" id="1392246"/>
    <lineage>
        <taxon>Eukaryota</taxon>
        <taxon>Fungi</taxon>
        <taxon>Dikarya</taxon>
        <taxon>Ascomycota</taxon>
        <taxon>Pezizomycotina</taxon>
        <taxon>Dothideomycetes</taxon>
        <taxon>Pleosporomycetidae</taxon>
        <taxon>Pleosporales</taxon>
        <taxon>Amniculicolaceae</taxon>
        <taxon>Amniculicola</taxon>
    </lineage>
</organism>
<evidence type="ECO:0000313" key="3">
    <source>
        <dbReference type="Proteomes" id="UP000799779"/>
    </source>
</evidence>
<feature type="region of interest" description="Disordered" evidence="1">
    <location>
        <begin position="150"/>
        <end position="180"/>
    </location>
</feature>
<reference evidence="2" key="1">
    <citation type="journal article" date="2020" name="Stud. Mycol.">
        <title>101 Dothideomycetes genomes: a test case for predicting lifestyles and emergence of pathogens.</title>
        <authorList>
            <person name="Haridas S."/>
            <person name="Albert R."/>
            <person name="Binder M."/>
            <person name="Bloem J."/>
            <person name="Labutti K."/>
            <person name="Salamov A."/>
            <person name="Andreopoulos B."/>
            <person name="Baker S."/>
            <person name="Barry K."/>
            <person name="Bills G."/>
            <person name="Bluhm B."/>
            <person name="Cannon C."/>
            <person name="Castanera R."/>
            <person name="Culley D."/>
            <person name="Daum C."/>
            <person name="Ezra D."/>
            <person name="Gonzalez J."/>
            <person name="Henrissat B."/>
            <person name="Kuo A."/>
            <person name="Liang C."/>
            <person name="Lipzen A."/>
            <person name="Lutzoni F."/>
            <person name="Magnuson J."/>
            <person name="Mondo S."/>
            <person name="Nolan M."/>
            <person name="Ohm R."/>
            <person name="Pangilinan J."/>
            <person name="Park H.-J."/>
            <person name="Ramirez L."/>
            <person name="Alfaro M."/>
            <person name="Sun H."/>
            <person name="Tritt A."/>
            <person name="Yoshinaga Y."/>
            <person name="Zwiers L.-H."/>
            <person name="Turgeon B."/>
            <person name="Goodwin S."/>
            <person name="Spatafora J."/>
            <person name="Crous P."/>
            <person name="Grigoriev I."/>
        </authorList>
    </citation>
    <scope>NUCLEOTIDE SEQUENCE</scope>
    <source>
        <strain evidence="2">CBS 123094</strain>
    </source>
</reference>
<proteinExistence type="predicted"/>
<dbReference type="Proteomes" id="UP000799779">
    <property type="component" value="Unassembled WGS sequence"/>
</dbReference>
<dbReference type="EMBL" id="ML977566">
    <property type="protein sequence ID" value="KAF2004561.1"/>
    <property type="molecule type" value="Genomic_DNA"/>
</dbReference>
<name>A0A6A5WWP2_9PLEO</name>
<dbReference type="AlphaFoldDB" id="A0A6A5WWP2"/>
<accession>A0A6A5WWP2</accession>
<feature type="compositionally biased region" description="Polar residues" evidence="1">
    <location>
        <begin position="47"/>
        <end position="59"/>
    </location>
</feature>
<sequence>MDEARRSSCRARARLRPGFERLTWEGGALPQANRRTLVRQKLGGPSASKNTVVNEQRGSPRTAAAEGARARNTASSCSRADWTWRALTWTTPYSCPRCARQLSAQAAVSDGARGVWVLGARGAADTWASWPGAAPEGRTVARKGTLLGQADAAGGANRPPGYGHERRSGTTLGAGHGAQQRERLARAASRRLEPLRRAGRGASCCDVAGCQLGCMGGRAAGVDRATFAILGSAQHARKDAKYAGGPWAVAVTSLQTDIRLPLLPCGHHHCSPRAPAAGAYWHRAAMLASCGRHSAVAARPAASPHARTPAPKRRWLLPQTAASNTGRTFELLMLNLGHVLLYHSLSSPPAPGWPPYGPPPQPQHLALITVCHITPARLLPCSPSRPVSRLHSSPLLSCFLAALAALAALAVRRLSHEAPLRARNLTAPVAALELALEPPEHSALSRVPRPAGRPAERSRPVLAAVPFGLTAKIDTGLLRHPRPQTEPQRSEPQPCPGSCLLCLFFAQALRYVVPKRQH</sequence>
<evidence type="ECO:0000256" key="1">
    <source>
        <dbReference type="SAM" id="MobiDB-lite"/>
    </source>
</evidence>
<feature type="compositionally biased region" description="Low complexity" evidence="1">
    <location>
        <begin position="61"/>
        <end position="71"/>
    </location>
</feature>
<evidence type="ECO:0000313" key="2">
    <source>
        <dbReference type="EMBL" id="KAF2004561.1"/>
    </source>
</evidence>
<protein>
    <submittedName>
        <fullName evidence="2">Uncharacterized protein</fullName>
    </submittedName>
</protein>
<feature type="region of interest" description="Disordered" evidence="1">
    <location>
        <begin position="40"/>
        <end position="71"/>
    </location>
</feature>
<gene>
    <name evidence="2" type="ORF">P154DRAFT_571779</name>
</gene>
<keyword evidence="3" id="KW-1185">Reference proteome</keyword>